<dbReference type="Proteomes" id="UP000028545">
    <property type="component" value="Unassembled WGS sequence"/>
</dbReference>
<feature type="domain" description="Heterokaryon incompatibility" evidence="1">
    <location>
        <begin position="91"/>
        <end position="245"/>
    </location>
</feature>
<organism evidence="2 3">
    <name type="scientific">Pseudallescheria apiosperma</name>
    <name type="common">Scedosporium apiospermum</name>
    <dbReference type="NCBI Taxonomy" id="563466"/>
    <lineage>
        <taxon>Eukaryota</taxon>
        <taxon>Fungi</taxon>
        <taxon>Dikarya</taxon>
        <taxon>Ascomycota</taxon>
        <taxon>Pezizomycotina</taxon>
        <taxon>Sordariomycetes</taxon>
        <taxon>Hypocreomycetidae</taxon>
        <taxon>Microascales</taxon>
        <taxon>Microascaceae</taxon>
        <taxon>Scedosporium</taxon>
    </lineage>
</organism>
<dbReference type="KEGG" id="sapo:SAPIO_CDS1879"/>
<dbReference type="VEuPathDB" id="FungiDB:SAPIO_CDS1879"/>
<protein>
    <recommendedName>
        <fullName evidence="1">Heterokaryon incompatibility domain-containing protein</fullName>
    </recommendedName>
</protein>
<comment type="caution">
    <text evidence="2">The sequence shown here is derived from an EMBL/GenBank/DDBJ whole genome shotgun (WGS) entry which is preliminary data.</text>
</comment>
<accession>A0A084GDY3</accession>
<proteinExistence type="predicted"/>
<dbReference type="RefSeq" id="XP_016645344.1">
    <property type="nucleotide sequence ID" value="XM_016785047.1"/>
</dbReference>
<dbReference type="PANTHER" id="PTHR24148">
    <property type="entry name" value="ANKYRIN REPEAT DOMAIN-CONTAINING PROTEIN 39 HOMOLOG-RELATED"/>
    <property type="match status" value="1"/>
</dbReference>
<name>A0A084GDY3_PSEDA</name>
<dbReference type="OrthoDB" id="5230895at2759"/>
<sequence>MQSPLQLRCIQARKTKSVSARPILKSTYHSYAGAAFLEFKNPLIFRHPLRTLEIPLPEGNFIRLMILEPGEDGDALSCTMKTMNLDNPVPYEAVSYVWGSTHRDHPIKVAGQTTYITTNLDSTLRRVRSRSRPRTLWVDSVCINQDDLPERGSQVLQMGKVYGKAKKVLMYLGEDGNSHGEAVKSLVSEIEDMVLEGIRGAGESWNSFPTLNSDDRERFLADTRWNSLIVMTHQPWFTRGWVIQESSLAADGLMLWGSSEIPWRAFLRTYTWMIRRLPHVRVKYGDGNHGMNRLHLELYRMHSQTETMPLYTKQASEFDFLIIPHDARALSVKDQRDRVHAFLSVASAAGLELRIWPDYSDGKKPQDVYLDMAREYINITGNVNILHCVQHTDDSLCDGFPSWVPRWDLNLFDNIITHTSAPTLIPADVRPSVSGSNVLNVKGVIFDEVIFTSEPLSRDVSIYDLKRIWDRVSDAHITSAYKSTYKALAFSQILSVGRSWGAEWPEWTIRSTKG</sequence>
<evidence type="ECO:0000313" key="2">
    <source>
        <dbReference type="EMBL" id="KEZ45545.1"/>
    </source>
</evidence>
<gene>
    <name evidence="2" type="ORF">SAPIO_CDS1879</name>
</gene>
<dbReference type="PANTHER" id="PTHR24148:SF64">
    <property type="entry name" value="HETEROKARYON INCOMPATIBILITY DOMAIN-CONTAINING PROTEIN"/>
    <property type="match status" value="1"/>
</dbReference>
<reference evidence="2 3" key="1">
    <citation type="journal article" date="2014" name="Genome Announc.">
        <title>Draft genome sequence of the pathogenic fungus Scedosporium apiospermum.</title>
        <authorList>
            <person name="Vandeputte P."/>
            <person name="Ghamrawi S."/>
            <person name="Rechenmann M."/>
            <person name="Iltis A."/>
            <person name="Giraud S."/>
            <person name="Fleury M."/>
            <person name="Thornton C."/>
            <person name="Delhaes L."/>
            <person name="Meyer W."/>
            <person name="Papon N."/>
            <person name="Bouchara J.P."/>
        </authorList>
    </citation>
    <scope>NUCLEOTIDE SEQUENCE [LARGE SCALE GENOMIC DNA]</scope>
    <source>
        <strain evidence="2 3">IHEM 14462</strain>
    </source>
</reference>
<dbReference type="Pfam" id="PF06985">
    <property type="entry name" value="HET"/>
    <property type="match status" value="1"/>
</dbReference>
<dbReference type="OMA" id="EDSKDWV"/>
<keyword evidence="3" id="KW-1185">Reference proteome</keyword>
<dbReference type="HOGENOM" id="CLU_004184_7_5_1"/>
<dbReference type="GeneID" id="27720951"/>
<evidence type="ECO:0000259" key="1">
    <source>
        <dbReference type="Pfam" id="PF06985"/>
    </source>
</evidence>
<dbReference type="AlphaFoldDB" id="A0A084GDY3"/>
<dbReference type="EMBL" id="JOWA01000077">
    <property type="protein sequence ID" value="KEZ45545.1"/>
    <property type="molecule type" value="Genomic_DNA"/>
</dbReference>
<evidence type="ECO:0000313" key="3">
    <source>
        <dbReference type="Proteomes" id="UP000028545"/>
    </source>
</evidence>
<dbReference type="InterPro" id="IPR052895">
    <property type="entry name" value="HetReg/Transcr_Mod"/>
</dbReference>
<dbReference type="InterPro" id="IPR010730">
    <property type="entry name" value="HET"/>
</dbReference>